<dbReference type="InterPro" id="IPR000725">
    <property type="entry name" value="Olfact_rcpt"/>
</dbReference>
<name>A0A5E4D702_MARMO</name>
<dbReference type="AlphaFoldDB" id="A0A5E4D702"/>
<evidence type="ECO:0000256" key="6">
    <source>
        <dbReference type="ARBA" id="ARBA00023170"/>
    </source>
</evidence>
<evidence type="ECO:0000256" key="4">
    <source>
        <dbReference type="ARBA" id="ARBA00023040"/>
    </source>
</evidence>
<protein>
    <recommendedName>
        <fullName evidence="9">G-protein coupled receptors family 1 profile domain-containing protein</fullName>
    </recommendedName>
</protein>
<dbReference type="GO" id="GO:0004930">
    <property type="term" value="F:G protein-coupled receptor activity"/>
    <property type="evidence" value="ECO:0007669"/>
    <property type="project" value="UniProtKB-KW"/>
</dbReference>
<evidence type="ECO:0000256" key="3">
    <source>
        <dbReference type="ARBA" id="ARBA00022989"/>
    </source>
</evidence>
<feature type="transmembrane region" description="Helical" evidence="8">
    <location>
        <begin position="12"/>
        <end position="37"/>
    </location>
</feature>
<evidence type="ECO:0000256" key="8">
    <source>
        <dbReference type="SAM" id="Phobius"/>
    </source>
</evidence>
<dbReference type="Proteomes" id="UP000335636">
    <property type="component" value="Unassembled WGS sequence"/>
</dbReference>
<keyword evidence="2 8" id="KW-0812">Transmembrane</keyword>
<comment type="subcellular location">
    <subcellularLocation>
        <location evidence="1">Membrane</location>
        <topology evidence="1">Multi-pass membrane protein</topology>
    </subcellularLocation>
</comment>
<dbReference type="GO" id="GO:0016020">
    <property type="term" value="C:membrane"/>
    <property type="evidence" value="ECO:0007669"/>
    <property type="project" value="UniProtKB-SubCell"/>
</dbReference>
<keyword evidence="4" id="KW-0297">G-protein coupled receptor</keyword>
<dbReference type="GO" id="GO:0004984">
    <property type="term" value="F:olfactory receptor activity"/>
    <property type="evidence" value="ECO:0007669"/>
    <property type="project" value="InterPro"/>
</dbReference>
<organism evidence="10 11">
    <name type="scientific">Marmota monax</name>
    <name type="common">Woodchuck</name>
    <dbReference type="NCBI Taxonomy" id="9995"/>
    <lineage>
        <taxon>Eukaryota</taxon>
        <taxon>Metazoa</taxon>
        <taxon>Chordata</taxon>
        <taxon>Craniata</taxon>
        <taxon>Vertebrata</taxon>
        <taxon>Euteleostomi</taxon>
        <taxon>Mammalia</taxon>
        <taxon>Eutheria</taxon>
        <taxon>Euarchontoglires</taxon>
        <taxon>Glires</taxon>
        <taxon>Rodentia</taxon>
        <taxon>Sciuromorpha</taxon>
        <taxon>Sciuridae</taxon>
        <taxon>Xerinae</taxon>
        <taxon>Marmotini</taxon>
        <taxon>Marmota</taxon>
    </lineage>
</organism>
<evidence type="ECO:0000313" key="10">
    <source>
        <dbReference type="EMBL" id="VTJ89798.1"/>
    </source>
</evidence>
<feature type="domain" description="G-protein coupled receptors family 1 profile" evidence="9">
    <location>
        <begin position="27"/>
        <end position="57"/>
    </location>
</feature>
<evidence type="ECO:0000256" key="2">
    <source>
        <dbReference type="ARBA" id="ARBA00022692"/>
    </source>
</evidence>
<feature type="non-terminal residue" evidence="10">
    <location>
        <position position="57"/>
    </location>
</feature>
<gene>
    <name evidence="10" type="ORF">MONAX_5E033469</name>
</gene>
<evidence type="ECO:0000256" key="1">
    <source>
        <dbReference type="ARBA" id="ARBA00004141"/>
    </source>
</evidence>
<dbReference type="InterPro" id="IPR017452">
    <property type="entry name" value="GPCR_Rhodpsn_7TM"/>
</dbReference>
<keyword evidence="5 8" id="KW-0472">Membrane</keyword>
<proteinExistence type="predicted"/>
<dbReference type="Pfam" id="PF13853">
    <property type="entry name" value="7tm_4"/>
    <property type="match status" value="1"/>
</dbReference>
<dbReference type="PANTHER" id="PTHR48001">
    <property type="entry name" value="OLFACTORY RECEPTOR"/>
    <property type="match status" value="1"/>
</dbReference>
<evidence type="ECO:0000256" key="5">
    <source>
        <dbReference type="ARBA" id="ARBA00023136"/>
    </source>
</evidence>
<keyword evidence="6" id="KW-0675">Receptor</keyword>
<evidence type="ECO:0000256" key="7">
    <source>
        <dbReference type="ARBA" id="ARBA00023224"/>
    </source>
</evidence>
<dbReference type="Gene3D" id="1.20.1070.10">
    <property type="entry name" value="Rhodopsin 7-helix transmembrane proteins"/>
    <property type="match status" value="1"/>
</dbReference>
<accession>A0A5E4D702</accession>
<evidence type="ECO:0000313" key="11">
    <source>
        <dbReference type="Proteomes" id="UP000335636"/>
    </source>
</evidence>
<comment type="caution">
    <text evidence="10">The sequence shown here is derived from an EMBL/GenBank/DDBJ whole genome shotgun (WGS) entry which is preliminary data.</text>
</comment>
<sequence length="57" mass="6510">MSFSEDPDLQPILFVLFLCMYLVTILGNLLIILAVCFDSHLHTPMYFFLSNLSLADI</sequence>
<dbReference type="InterPro" id="IPR000276">
    <property type="entry name" value="GPCR_Rhodpsn"/>
</dbReference>
<keyword evidence="3 8" id="KW-1133">Transmembrane helix</keyword>
<evidence type="ECO:0000259" key="9">
    <source>
        <dbReference type="PROSITE" id="PS50262"/>
    </source>
</evidence>
<dbReference type="EMBL" id="CABDUW010003823">
    <property type="protein sequence ID" value="VTJ89798.1"/>
    <property type="molecule type" value="Genomic_DNA"/>
</dbReference>
<dbReference type="PRINTS" id="PR00237">
    <property type="entry name" value="GPCRRHODOPSN"/>
</dbReference>
<keyword evidence="7" id="KW-0807">Transducer</keyword>
<keyword evidence="11" id="KW-1185">Reference proteome</keyword>
<reference evidence="10" key="1">
    <citation type="submission" date="2019-04" db="EMBL/GenBank/DDBJ databases">
        <authorList>
            <person name="Alioto T."/>
            <person name="Alioto T."/>
        </authorList>
    </citation>
    <scope>NUCLEOTIDE SEQUENCE [LARGE SCALE GENOMIC DNA]</scope>
</reference>
<dbReference type="SUPFAM" id="SSF81321">
    <property type="entry name" value="Family A G protein-coupled receptor-like"/>
    <property type="match status" value="1"/>
</dbReference>
<dbReference type="PROSITE" id="PS50262">
    <property type="entry name" value="G_PROTEIN_RECEP_F1_2"/>
    <property type="match status" value="1"/>
</dbReference>